<dbReference type="STRING" id="1458985.BJP34_33670"/>
<keyword evidence="1" id="KW-0175">Coiled coil</keyword>
<dbReference type="KEGG" id="mpro:BJP34_33670"/>
<name>A0A1D8U1K2_9CYAN</name>
<feature type="transmembrane region" description="Helical" evidence="2">
    <location>
        <begin position="34"/>
        <end position="50"/>
    </location>
</feature>
<organism evidence="3 4">
    <name type="scientific">Moorena producens PAL-8-15-08-1</name>
    <dbReference type="NCBI Taxonomy" id="1458985"/>
    <lineage>
        <taxon>Bacteria</taxon>
        <taxon>Bacillati</taxon>
        <taxon>Cyanobacteriota</taxon>
        <taxon>Cyanophyceae</taxon>
        <taxon>Coleofasciculales</taxon>
        <taxon>Coleofasciculaceae</taxon>
        <taxon>Moorena</taxon>
    </lineage>
</organism>
<dbReference type="EMBL" id="CP017599">
    <property type="protein sequence ID" value="AOX03725.1"/>
    <property type="molecule type" value="Genomic_DNA"/>
</dbReference>
<evidence type="ECO:0000256" key="2">
    <source>
        <dbReference type="SAM" id="Phobius"/>
    </source>
</evidence>
<protein>
    <submittedName>
        <fullName evidence="3">Uncharacterized protein</fullName>
    </submittedName>
</protein>
<dbReference type="AlphaFoldDB" id="A0A1D8U1K2"/>
<keyword evidence="2" id="KW-0472">Membrane</keyword>
<dbReference type="Proteomes" id="UP000177870">
    <property type="component" value="Chromosome"/>
</dbReference>
<reference evidence="4" key="1">
    <citation type="submission" date="2016-10" db="EMBL/GenBank/DDBJ databases">
        <title>Comparative genomics uncovers the prolific and rare metabolic potential of the cyanobacterial genus Moorea.</title>
        <authorList>
            <person name="Leao T."/>
            <person name="Castelao G."/>
            <person name="Korobeynikov A."/>
            <person name="Monroe E.A."/>
            <person name="Podell S."/>
            <person name="Glukhov E."/>
            <person name="Allen E."/>
            <person name="Gerwick W.H."/>
            <person name="Gerwick L."/>
        </authorList>
    </citation>
    <scope>NUCLEOTIDE SEQUENCE [LARGE SCALE GENOMIC DNA]</scope>
    <source>
        <strain evidence="4">PAL-8-15-08-1</strain>
    </source>
</reference>
<keyword evidence="2" id="KW-0812">Transmembrane</keyword>
<sequence length="241" mass="26326">MLTFANPLHYPLAVLAGGVFLGIAVRVARLPSPIAIPLAGVVTVAGATVLKQKESQQRPTLQNPALERELQQVRQQAQLIAQKAESLRSESEKLALATTEMELLSTIQFACDRALELPSKIDQFSQRLHGTDSLLSVTDLQQQLQEVEAKKTKSSGVARQQLQQLATSLQHNITLARQGEDARQAQVIALATLITDTAGVLQQLQNRLRTSNLQDAQTVEELRSLSTELAGFQDNMALFLS</sequence>
<dbReference type="RefSeq" id="WP_070396096.1">
    <property type="nucleotide sequence ID" value="NZ_CP017599.1"/>
</dbReference>
<keyword evidence="2" id="KW-1133">Transmembrane helix</keyword>
<evidence type="ECO:0000256" key="1">
    <source>
        <dbReference type="SAM" id="Coils"/>
    </source>
</evidence>
<gene>
    <name evidence="3" type="ORF">BJP34_33670</name>
</gene>
<feature type="transmembrane region" description="Helical" evidence="2">
    <location>
        <begin position="12"/>
        <end position="28"/>
    </location>
</feature>
<feature type="coiled-coil region" evidence="1">
    <location>
        <begin position="63"/>
        <end position="90"/>
    </location>
</feature>
<accession>A0A1D8U1K2</accession>
<evidence type="ECO:0000313" key="3">
    <source>
        <dbReference type="EMBL" id="AOX03725.1"/>
    </source>
</evidence>
<proteinExistence type="predicted"/>
<evidence type="ECO:0000313" key="4">
    <source>
        <dbReference type="Proteomes" id="UP000177870"/>
    </source>
</evidence>
<dbReference type="OrthoDB" id="483551at2"/>